<dbReference type="GO" id="GO:0007059">
    <property type="term" value="P:chromosome segregation"/>
    <property type="evidence" value="ECO:0007669"/>
    <property type="project" value="TreeGrafter"/>
</dbReference>
<name>A0AAV3AWW8_PYXAD</name>
<dbReference type="GO" id="GO:0005794">
    <property type="term" value="C:Golgi apparatus"/>
    <property type="evidence" value="ECO:0007669"/>
    <property type="project" value="UniProtKB-SubCell"/>
</dbReference>
<dbReference type="GO" id="GO:0007099">
    <property type="term" value="P:centriole replication"/>
    <property type="evidence" value="ECO:0007669"/>
    <property type="project" value="TreeGrafter"/>
</dbReference>
<evidence type="ECO:0000313" key="14">
    <source>
        <dbReference type="Proteomes" id="UP001181693"/>
    </source>
</evidence>
<dbReference type="EMBL" id="DYDO01000001">
    <property type="protein sequence ID" value="DBA32284.1"/>
    <property type="molecule type" value="Genomic_DNA"/>
</dbReference>
<evidence type="ECO:0000259" key="11">
    <source>
        <dbReference type="Pfam" id="PF07989"/>
    </source>
</evidence>
<protein>
    <recommendedName>
        <fullName evidence="3">CDK5 regulatory subunit-associated protein 2</fullName>
    </recommendedName>
</protein>
<keyword evidence="8" id="KW-0206">Cytoskeleton</keyword>
<dbReference type="GO" id="GO:0035371">
    <property type="term" value="C:microtubule plus-end"/>
    <property type="evidence" value="ECO:0007669"/>
    <property type="project" value="TreeGrafter"/>
</dbReference>
<sequence>MARHSPFDLGHLTMQRDSWLEEFDPLRSNNESGRWSGTGDHFPRDSPQSLEEDSHPGDMDQLDRDSLSEDDDKQSNEDPLVCEKAIELVGRHLPVRGDYERECVMAQGYDLHYEGESLSIDKAFPARQGYDRDHEPVKGYGRLSIDRAQTMKDFEKQITELKKENFNLKLRIYFLEEQVQRHCDNSSEELHRMNIELKVEVESLKHEFQEKQNLLIRASKAMESLAGEHNFSIQQIKDDHLKQLQGLEEAGHRKIQLLEDELKHEKAELEKICVLVDQERMQRFNAEERLLAVQEQYNKSMGILEERDWIIQCLNETLRSKDALIAQLEKQINTMMPTDVSNAKTASLLPENDLKERRPQSPRLTCKDCLATKSSDGKEENVIEWQRKVKEMDNVIHELRQKLEESKAGFAIEEKNSVKRDKAIQGLTLALKKKAKENEKLLKEIDNLSAALAKARESGQHDQGQNAKQNSDPEYRKLILTIQAQQDLCSRLHDYERESGSLQKELDAIVMLRKWLEKDIQSNQELRKILEAQIMAKSRESDTMSFCLGDQTSYLSICLDHLGDNNNYAGGNVETANRPHMISVETQTVFINPLTEDHLHSLQDSISELSVFEKDAIQSAAAAAIHPKPTFTEHNQSTSSSSTQTELKCYADKGVLVDIFALGKEPSGSIKNKAKGILGDSESHHLISEIAKSNCEIQNDKQQKCFSNNLTKSRIPVLLKSSLGKRLKPEIYFTSRENEHVCLEKELQEENSRLLEQLKCAEIEIGALKLNKEKPKDTPVSWDDSDNAGIELSEQSLHGDLQSERLSGLSAQFKCVQTKVEKLQPDVGQHTTFPCGLEKSEKEKNESLEQTLRVENLQLEDEELSKEVKSVLENENHSFGEVMSENTNAKPVQDNTNIAERDFSAQSLHNELQLENLRLAEQLKCAQMDIDKLQAREENMEDKNTLSDLDSTYSLERDLAVQSLIKELQLENQRLVEQLKCAQAEIEKLREEKVLDDIDSSFRLDNLDTEDRDSEHSFLDKTITNSISLREINNGNPDFGVQVNSHKVTCQNIAGLCCHHDRFCIECANNQETLIFQSSSFKKVSTIQKECKLLTVSHSLRPFEDTSLSKYDLLVQSQARELSHQRQKIKESHNLSVVCSKNFINVIKAFEDLILTASLDSNIALGFREQLAQTVEWLKELEYKLSDAYYGEDDANSDHSADSLLYTPSRLVPGHKMWADKHGCHVLGLVEDYNALRKQILEAKTVLEETEAFIDHGVQTAVLNMTEHFGNVFFEKLNRTKQSLEEASCLLKLLWRVSLPLQTHSSYSVHQVEETNQEITRLRKRVLEQEKLLSGMVKRVYSENQVKEDVEKLILNQLAMTHEILKRAKGNLEVQAVDKH</sequence>
<feature type="coiled-coil region" evidence="9">
    <location>
        <begin position="744"/>
        <end position="771"/>
    </location>
</feature>
<feature type="domain" description="Centrosomin N-terminal motif 1" evidence="11">
    <location>
        <begin position="150"/>
        <end position="223"/>
    </location>
</feature>
<dbReference type="Proteomes" id="UP001181693">
    <property type="component" value="Unassembled WGS sequence"/>
</dbReference>
<dbReference type="PANTHER" id="PTHR46930">
    <property type="entry name" value="CDK5 REGULATORY SUBUNIT-ASSOCIATED PROTEIN 2"/>
    <property type="match status" value="1"/>
</dbReference>
<feature type="coiled-coil region" evidence="9">
    <location>
        <begin position="382"/>
        <end position="458"/>
    </location>
</feature>
<dbReference type="PANTHER" id="PTHR46930:SF1">
    <property type="entry name" value="CDK5 REGULATORY SUBUNIT-ASSOCIATED PROTEIN 2"/>
    <property type="match status" value="1"/>
</dbReference>
<comment type="subcellular location">
    <subcellularLocation>
        <location evidence="1">Cytoplasm</location>
        <location evidence="1">Cytoskeleton</location>
    </subcellularLocation>
    <subcellularLocation>
        <location evidence="2">Golgi apparatus</location>
    </subcellularLocation>
</comment>
<dbReference type="GO" id="GO:0008017">
    <property type="term" value="F:microtubule binding"/>
    <property type="evidence" value="ECO:0007669"/>
    <property type="project" value="TreeGrafter"/>
</dbReference>
<reference evidence="13" key="1">
    <citation type="thesis" date="2020" institute="ProQuest LLC" country="789 East Eisenhower Parkway, Ann Arbor, MI, USA">
        <title>Comparative Genomics and Chromosome Evolution.</title>
        <authorList>
            <person name="Mudd A.B."/>
        </authorList>
    </citation>
    <scope>NUCLEOTIDE SEQUENCE</scope>
    <source>
        <strain evidence="13">1538</strain>
        <tissue evidence="13">Blood</tissue>
    </source>
</reference>
<feature type="coiled-coil region" evidence="9">
    <location>
        <begin position="151"/>
        <end position="214"/>
    </location>
</feature>
<dbReference type="Pfam" id="PF23246">
    <property type="entry name" value="CC_CDK5RAP2"/>
    <property type="match status" value="1"/>
</dbReference>
<dbReference type="InterPro" id="IPR056273">
    <property type="entry name" value="CDK5RAP2_MYOME_CC"/>
</dbReference>
<evidence type="ECO:0000256" key="6">
    <source>
        <dbReference type="ARBA" id="ARBA00022860"/>
    </source>
</evidence>
<accession>A0AAV3AWW8</accession>
<dbReference type="GO" id="GO:0000242">
    <property type="term" value="C:pericentriolar material"/>
    <property type="evidence" value="ECO:0007669"/>
    <property type="project" value="TreeGrafter"/>
</dbReference>
<feature type="region of interest" description="Disordered" evidence="10">
    <location>
        <begin position="24"/>
        <end position="80"/>
    </location>
</feature>
<dbReference type="InterPro" id="IPR012943">
    <property type="entry name" value="Cnn_1N"/>
</dbReference>
<keyword evidence="14" id="KW-1185">Reference proteome</keyword>
<feature type="domain" description="CDK5 regulatory subunit-associated protein 2/Myomegalin coiled coil" evidence="12">
    <location>
        <begin position="428"/>
        <end position="535"/>
    </location>
</feature>
<organism evidence="13 14">
    <name type="scientific">Pyxicephalus adspersus</name>
    <name type="common">African bullfrog</name>
    <dbReference type="NCBI Taxonomy" id="30357"/>
    <lineage>
        <taxon>Eukaryota</taxon>
        <taxon>Metazoa</taxon>
        <taxon>Chordata</taxon>
        <taxon>Craniata</taxon>
        <taxon>Vertebrata</taxon>
        <taxon>Euteleostomi</taxon>
        <taxon>Amphibia</taxon>
        <taxon>Batrachia</taxon>
        <taxon>Anura</taxon>
        <taxon>Neobatrachia</taxon>
        <taxon>Ranoidea</taxon>
        <taxon>Pyxicephalidae</taxon>
        <taxon>Pyxicephalinae</taxon>
        <taxon>Pyxicephalus</taxon>
    </lineage>
</organism>
<dbReference type="GO" id="GO:0046600">
    <property type="term" value="P:negative regulation of centriole replication"/>
    <property type="evidence" value="ECO:0007669"/>
    <property type="project" value="TreeGrafter"/>
</dbReference>
<dbReference type="GO" id="GO:0043015">
    <property type="term" value="F:gamma-tubulin binding"/>
    <property type="evidence" value="ECO:0007669"/>
    <property type="project" value="TreeGrafter"/>
</dbReference>
<evidence type="ECO:0000256" key="5">
    <source>
        <dbReference type="ARBA" id="ARBA00022553"/>
    </source>
</evidence>
<evidence type="ECO:0000259" key="12">
    <source>
        <dbReference type="Pfam" id="PF23246"/>
    </source>
</evidence>
<dbReference type="GO" id="GO:0001578">
    <property type="term" value="P:microtubule bundle formation"/>
    <property type="evidence" value="ECO:0007669"/>
    <property type="project" value="TreeGrafter"/>
</dbReference>
<evidence type="ECO:0000256" key="9">
    <source>
        <dbReference type="SAM" id="Coils"/>
    </source>
</evidence>
<comment type="caution">
    <text evidence="13">The sequence shown here is derived from an EMBL/GenBank/DDBJ whole genome shotgun (WGS) entry which is preliminary data.</text>
</comment>
<keyword evidence="5" id="KW-0597">Phosphoprotein</keyword>
<dbReference type="Pfam" id="PF07989">
    <property type="entry name" value="Cnn_1N"/>
    <property type="match status" value="1"/>
</dbReference>
<keyword evidence="7" id="KW-0333">Golgi apparatus</keyword>
<keyword evidence="4" id="KW-0963">Cytoplasm</keyword>
<dbReference type="GO" id="GO:0097431">
    <property type="term" value="C:mitotic spindle pole"/>
    <property type="evidence" value="ECO:0007669"/>
    <property type="project" value="TreeGrafter"/>
</dbReference>
<dbReference type="InterPro" id="IPR042791">
    <property type="entry name" value="CDK5RAP2"/>
</dbReference>
<evidence type="ECO:0000256" key="4">
    <source>
        <dbReference type="ARBA" id="ARBA00022490"/>
    </source>
</evidence>
<evidence type="ECO:0000256" key="2">
    <source>
        <dbReference type="ARBA" id="ARBA00004555"/>
    </source>
</evidence>
<feature type="coiled-coil region" evidence="9">
    <location>
        <begin position="845"/>
        <end position="874"/>
    </location>
</feature>
<evidence type="ECO:0000256" key="10">
    <source>
        <dbReference type="SAM" id="MobiDB-lite"/>
    </source>
</evidence>
<evidence type="ECO:0000256" key="7">
    <source>
        <dbReference type="ARBA" id="ARBA00023034"/>
    </source>
</evidence>
<dbReference type="GO" id="GO:0090266">
    <property type="term" value="P:regulation of mitotic cell cycle spindle assembly checkpoint"/>
    <property type="evidence" value="ECO:0007669"/>
    <property type="project" value="TreeGrafter"/>
</dbReference>
<gene>
    <name evidence="13" type="ORF">GDO54_000087</name>
</gene>
<evidence type="ECO:0000256" key="8">
    <source>
        <dbReference type="ARBA" id="ARBA00023212"/>
    </source>
</evidence>
<evidence type="ECO:0000256" key="1">
    <source>
        <dbReference type="ARBA" id="ARBA00004245"/>
    </source>
</evidence>
<feature type="coiled-coil region" evidence="9">
    <location>
        <begin position="909"/>
        <end position="992"/>
    </location>
</feature>
<keyword evidence="9" id="KW-0175">Coiled coil</keyword>
<proteinExistence type="predicted"/>
<dbReference type="GO" id="GO:0005516">
    <property type="term" value="F:calmodulin binding"/>
    <property type="evidence" value="ECO:0007669"/>
    <property type="project" value="UniProtKB-KW"/>
</dbReference>
<keyword evidence="6" id="KW-0112">Calmodulin-binding</keyword>
<evidence type="ECO:0000313" key="13">
    <source>
        <dbReference type="EMBL" id="DBA32284.1"/>
    </source>
</evidence>
<evidence type="ECO:0000256" key="3">
    <source>
        <dbReference type="ARBA" id="ARBA00020479"/>
    </source>
</evidence>
<dbReference type="GO" id="GO:0000132">
    <property type="term" value="P:establishment of mitotic spindle orientation"/>
    <property type="evidence" value="ECO:0007669"/>
    <property type="project" value="TreeGrafter"/>
</dbReference>
<feature type="compositionally biased region" description="Basic and acidic residues" evidence="10">
    <location>
        <begin position="52"/>
        <end position="67"/>
    </location>
</feature>